<evidence type="ECO:0000256" key="7">
    <source>
        <dbReference type="SAM" id="MobiDB-lite"/>
    </source>
</evidence>
<dbReference type="PANTHER" id="PTHR45614:SF150">
    <property type="entry name" value="MYB-LIKE DNA-BINDING DOMAIN CONTAINING PROTEIN, EXPRESSED"/>
    <property type="match status" value="1"/>
</dbReference>
<gene>
    <name evidence="10" type="ORF">KP509_15G036500</name>
</gene>
<feature type="domain" description="HTH myb-type" evidence="9">
    <location>
        <begin position="55"/>
        <end position="101"/>
    </location>
</feature>
<keyword evidence="2" id="KW-0677">Repeat</keyword>
<keyword evidence="3" id="KW-0805">Transcription regulation</keyword>
<evidence type="ECO:0000313" key="11">
    <source>
        <dbReference type="Proteomes" id="UP000825935"/>
    </source>
</evidence>
<comment type="caution">
    <text evidence="10">The sequence shown here is derived from an EMBL/GenBank/DDBJ whole genome shotgun (WGS) entry which is preliminary data.</text>
</comment>
<evidence type="ECO:0000259" key="8">
    <source>
        <dbReference type="PROSITE" id="PS50090"/>
    </source>
</evidence>
<evidence type="ECO:0000256" key="3">
    <source>
        <dbReference type="ARBA" id="ARBA00023015"/>
    </source>
</evidence>
<keyword evidence="6" id="KW-0539">Nucleus</keyword>
<dbReference type="InterPro" id="IPR050560">
    <property type="entry name" value="MYB_TF"/>
</dbReference>
<dbReference type="InterPro" id="IPR001005">
    <property type="entry name" value="SANT/Myb"/>
</dbReference>
<protein>
    <submittedName>
        <fullName evidence="10">Uncharacterized protein</fullName>
    </submittedName>
</protein>
<evidence type="ECO:0000256" key="2">
    <source>
        <dbReference type="ARBA" id="ARBA00022737"/>
    </source>
</evidence>
<dbReference type="OrthoDB" id="2143914at2759"/>
<evidence type="ECO:0000259" key="9">
    <source>
        <dbReference type="PROSITE" id="PS51294"/>
    </source>
</evidence>
<dbReference type="PROSITE" id="PS50090">
    <property type="entry name" value="MYB_LIKE"/>
    <property type="match status" value="2"/>
</dbReference>
<dbReference type="FunFam" id="1.10.10.60:FF:000060">
    <property type="entry name" value="MYB transcription factor"/>
    <property type="match status" value="1"/>
</dbReference>
<dbReference type="Pfam" id="PF13921">
    <property type="entry name" value="Myb_DNA-bind_6"/>
    <property type="match status" value="1"/>
</dbReference>
<comment type="subcellular location">
    <subcellularLocation>
        <location evidence="1">Nucleus</location>
    </subcellularLocation>
</comment>
<dbReference type="InterPro" id="IPR009057">
    <property type="entry name" value="Homeodomain-like_sf"/>
</dbReference>
<sequence>MACQSLGLQLFAGELDEREGPCNQEDMTAFSCAASGTGTGSGSEKSSGGAQHYGRGHWRPCEDEKLRQLVAQHGPQNWNAIAEHLDGRSGKSCRLRWFNQLDPRINRSAFSEEEEGRLLAAHRLYGNKWACIARLFPGRTDNAVKNHWHVIVARRCRSQQKEQRQQALSPRSFPSFACISSSRHGYSSVSSRNLPAGLMGNSLIGNHSSHSQPSSQYRLSVGSTKRIREDIQNLWMAKTQYDTKIPDKVNQLNSKPMTFVYDVSSKSEKYIRNTLSLRVNHMRDKIEDLSYNNESIKEDEFTDNTKYIDFLGVGHL</sequence>
<dbReference type="CDD" id="cd00167">
    <property type="entry name" value="SANT"/>
    <property type="match status" value="2"/>
</dbReference>
<evidence type="ECO:0000256" key="1">
    <source>
        <dbReference type="ARBA" id="ARBA00004123"/>
    </source>
</evidence>
<keyword evidence="11" id="KW-1185">Reference proteome</keyword>
<dbReference type="InterPro" id="IPR017930">
    <property type="entry name" value="Myb_dom"/>
</dbReference>
<dbReference type="GO" id="GO:0000978">
    <property type="term" value="F:RNA polymerase II cis-regulatory region sequence-specific DNA binding"/>
    <property type="evidence" value="ECO:0007669"/>
    <property type="project" value="TreeGrafter"/>
</dbReference>
<reference evidence="10" key="1">
    <citation type="submission" date="2021-08" db="EMBL/GenBank/DDBJ databases">
        <title>WGS assembly of Ceratopteris richardii.</title>
        <authorList>
            <person name="Marchant D.B."/>
            <person name="Chen G."/>
            <person name="Jenkins J."/>
            <person name="Shu S."/>
            <person name="Leebens-Mack J."/>
            <person name="Grimwood J."/>
            <person name="Schmutz J."/>
            <person name="Soltis P."/>
            <person name="Soltis D."/>
            <person name="Chen Z.-H."/>
        </authorList>
    </citation>
    <scope>NUCLEOTIDE SEQUENCE</scope>
    <source>
        <strain evidence="10">Whitten #5841</strain>
        <tissue evidence="10">Leaf</tissue>
    </source>
</reference>
<feature type="compositionally biased region" description="Low complexity" evidence="7">
    <location>
        <begin position="34"/>
        <end position="50"/>
    </location>
</feature>
<accession>A0A8T2T463</accession>
<dbReference type="OMA" id="CWINYLR"/>
<feature type="domain" description="HTH myb-type" evidence="9">
    <location>
        <begin position="102"/>
        <end position="156"/>
    </location>
</feature>
<dbReference type="SMART" id="SM00717">
    <property type="entry name" value="SANT"/>
    <property type="match status" value="2"/>
</dbReference>
<keyword evidence="5" id="KW-0804">Transcription</keyword>
<dbReference type="PROSITE" id="PS51294">
    <property type="entry name" value="HTH_MYB"/>
    <property type="match status" value="2"/>
</dbReference>
<evidence type="ECO:0000256" key="5">
    <source>
        <dbReference type="ARBA" id="ARBA00023163"/>
    </source>
</evidence>
<evidence type="ECO:0000256" key="4">
    <source>
        <dbReference type="ARBA" id="ARBA00023125"/>
    </source>
</evidence>
<feature type="domain" description="Myb-like" evidence="8">
    <location>
        <begin position="50"/>
        <end position="101"/>
    </location>
</feature>
<evidence type="ECO:0000313" key="10">
    <source>
        <dbReference type="EMBL" id="KAH7404656.1"/>
    </source>
</evidence>
<dbReference type="PANTHER" id="PTHR45614">
    <property type="entry name" value="MYB PROTEIN-RELATED"/>
    <property type="match status" value="1"/>
</dbReference>
<dbReference type="EMBL" id="CM035420">
    <property type="protein sequence ID" value="KAH7404656.1"/>
    <property type="molecule type" value="Genomic_DNA"/>
</dbReference>
<evidence type="ECO:0000256" key="6">
    <source>
        <dbReference type="ARBA" id="ARBA00023242"/>
    </source>
</evidence>
<dbReference type="AlphaFoldDB" id="A0A8T2T463"/>
<dbReference type="SUPFAM" id="SSF46689">
    <property type="entry name" value="Homeodomain-like"/>
    <property type="match status" value="1"/>
</dbReference>
<dbReference type="GO" id="GO:0000981">
    <property type="term" value="F:DNA-binding transcription factor activity, RNA polymerase II-specific"/>
    <property type="evidence" value="ECO:0007669"/>
    <property type="project" value="TreeGrafter"/>
</dbReference>
<feature type="domain" description="Myb-like" evidence="8">
    <location>
        <begin position="102"/>
        <end position="152"/>
    </location>
</feature>
<keyword evidence="4" id="KW-0238">DNA-binding</keyword>
<dbReference type="Gene3D" id="1.10.10.60">
    <property type="entry name" value="Homeodomain-like"/>
    <property type="match status" value="2"/>
</dbReference>
<dbReference type="GO" id="GO:0005634">
    <property type="term" value="C:nucleus"/>
    <property type="evidence" value="ECO:0007669"/>
    <property type="project" value="UniProtKB-SubCell"/>
</dbReference>
<dbReference type="Proteomes" id="UP000825935">
    <property type="component" value="Chromosome 15"/>
</dbReference>
<organism evidence="10 11">
    <name type="scientific">Ceratopteris richardii</name>
    <name type="common">Triangle waterfern</name>
    <dbReference type="NCBI Taxonomy" id="49495"/>
    <lineage>
        <taxon>Eukaryota</taxon>
        <taxon>Viridiplantae</taxon>
        <taxon>Streptophyta</taxon>
        <taxon>Embryophyta</taxon>
        <taxon>Tracheophyta</taxon>
        <taxon>Polypodiopsida</taxon>
        <taxon>Polypodiidae</taxon>
        <taxon>Polypodiales</taxon>
        <taxon>Pteridineae</taxon>
        <taxon>Pteridaceae</taxon>
        <taxon>Parkerioideae</taxon>
        <taxon>Ceratopteris</taxon>
    </lineage>
</organism>
<proteinExistence type="predicted"/>
<feature type="region of interest" description="Disordered" evidence="7">
    <location>
        <begin position="34"/>
        <end position="56"/>
    </location>
</feature>
<name>A0A8T2T463_CERRI</name>